<dbReference type="Pfam" id="PF01041">
    <property type="entry name" value="DegT_DnrJ_EryC1"/>
    <property type="match status" value="1"/>
</dbReference>
<feature type="modified residue" description="N6-(pyridoxal phosphate)lysine" evidence="4">
    <location>
        <position position="184"/>
    </location>
</feature>
<keyword evidence="6" id="KW-0808">Transferase</keyword>
<dbReference type="Gene3D" id="3.40.640.10">
    <property type="entry name" value="Type I PLP-dependent aspartate aminotransferase-like (Major domain)"/>
    <property type="match status" value="1"/>
</dbReference>
<feature type="active site" description="Proton acceptor" evidence="3">
    <location>
        <position position="184"/>
    </location>
</feature>
<dbReference type="GO" id="GO:0030170">
    <property type="term" value="F:pyridoxal phosphate binding"/>
    <property type="evidence" value="ECO:0007669"/>
    <property type="project" value="TreeGrafter"/>
</dbReference>
<evidence type="ECO:0000256" key="5">
    <source>
        <dbReference type="RuleBase" id="RU004508"/>
    </source>
</evidence>
<comment type="caution">
    <text evidence="6">The sequence shown here is derived from an EMBL/GenBank/DDBJ whole genome shotgun (WGS) entry which is preliminary data.</text>
</comment>
<proteinExistence type="inferred from homology"/>
<evidence type="ECO:0000313" key="7">
    <source>
        <dbReference type="Proteomes" id="UP000277007"/>
    </source>
</evidence>
<evidence type="ECO:0000313" key="6">
    <source>
        <dbReference type="EMBL" id="RTR15552.1"/>
    </source>
</evidence>
<dbReference type="EMBL" id="RXMA01000034">
    <property type="protein sequence ID" value="RTR15552.1"/>
    <property type="molecule type" value="Genomic_DNA"/>
</dbReference>
<keyword evidence="1 4" id="KW-0663">Pyridoxal phosphate</keyword>
<comment type="similarity">
    <text evidence="2 5">Belongs to the DegT/DnrJ/EryC1 family.</text>
</comment>
<dbReference type="RefSeq" id="WP_126619889.1">
    <property type="nucleotide sequence ID" value="NZ_JBHUCY010000017.1"/>
</dbReference>
<organism evidence="6 7">
    <name type="scientific">Azospirillum griseum</name>
    <dbReference type="NCBI Taxonomy" id="2496639"/>
    <lineage>
        <taxon>Bacteria</taxon>
        <taxon>Pseudomonadati</taxon>
        <taxon>Pseudomonadota</taxon>
        <taxon>Alphaproteobacteria</taxon>
        <taxon>Rhodospirillales</taxon>
        <taxon>Azospirillaceae</taxon>
        <taxon>Azospirillum</taxon>
    </lineage>
</organism>
<dbReference type="InterPro" id="IPR015421">
    <property type="entry name" value="PyrdxlP-dep_Trfase_major"/>
</dbReference>
<dbReference type="PIRSF" id="PIRSF000390">
    <property type="entry name" value="PLP_StrS"/>
    <property type="match status" value="1"/>
</dbReference>
<evidence type="ECO:0000256" key="4">
    <source>
        <dbReference type="PIRSR" id="PIRSR000390-2"/>
    </source>
</evidence>
<dbReference type="GO" id="GO:0008483">
    <property type="term" value="F:transaminase activity"/>
    <property type="evidence" value="ECO:0007669"/>
    <property type="project" value="UniProtKB-KW"/>
</dbReference>
<keyword evidence="6" id="KW-0032">Aminotransferase</keyword>
<dbReference type="OrthoDB" id="9768668at2"/>
<keyword evidence="7" id="KW-1185">Reference proteome</keyword>
<dbReference type="InterPro" id="IPR015422">
    <property type="entry name" value="PyrdxlP-dep_Trfase_small"/>
</dbReference>
<protein>
    <submittedName>
        <fullName evidence="6">DegT/DnrJ/EryC1/StrS family aminotransferase</fullName>
    </submittedName>
</protein>
<dbReference type="CDD" id="cd00616">
    <property type="entry name" value="AHBA_syn"/>
    <property type="match status" value="1"/>
</dbReference>
<sequence>MHVRYSPLAQQFADPEEIFAELRELVRSGDFTLGKPVAEFEAMFAEAVGVRHAIGVGSGTDALKLPLKALGLGPGDEVITCANTFWATVGAIAEIGAKPVFVDCDDSFGMDLDQIEAAITPRTRAIMPVHLTGDVLDMPRLMAIAERHGLPVVEDGCQSLLGEIDGKRVGTFGVAAGFSMHPLKIINVWGDAGIVVTNDDEMNRRLRLLRNHGLKNRDEMEILGYNSRLDSVQAVVGKWIVRQLPDIAHKRGEAARYYDVGFADLSGVRIPPRNLRTRNVYLLYILFAERRDELLAHCVANGVEAKVHYPIPVYRQKALEFLGHRDGDFPVTDRHAREVITFPVDQHLSRAELDHVISTVRNFYRQA</sequence>
<reference evidence="6 7" key="1">
    <citation type="submission" date="2018-12" db="EMBL/GenBank/DDBJ databases">
        <authorList>
            <person name="Yang Y."/>
        </authorList>
    </citation>
    <scope>NUCLEOTIDE SEQUENCE [LARGE SCALE GENOMIC DNA]</scope>
    <source>
        <strain evidence="6 7">L-25-5w-1</strain>
    </source>
</reference>
<name>A0A3S0IBV4_9PROT</name>
<dbReference type="AlphaFoldDB" id="A0A3S0IBV4"/>
<dbReference type="InterPro" id="IPR000653">
    <property type="entry name" value="DegT/StrS_aminotransferase"/>
</dbReference>
<dbReference type="GO" id="GO:0000271">
    <property type="term" value="P:polysaccharide biosynthetic process"/>
    <property type="evidence" value="ECO:0007669"/>
    <property type="project" value="TreeGrafter"/>
</dbReference>
<dbReference type="Gene3D" id="3.90.1150.10">
    <property type="entry name" value="Aspartate Aminotransferase, domain 1"/>
    <property type="match status" value="1"/>
</dbReference>
<dbReference type="Proteomes" id="UP000277007">
    <property type="component" value="Unassembled WGS sequence"/>
</dbReference>
<dbReference type="InterPro" id="IPR015424">
    <property type="entry name" value="PyrdxlP-dep_Trfase"/>
</dbReference>
<dbReference type="PANTHER" id="PTHR30244:SF36">
    <property type="entry name" value="3-OXO-GLUCOSE-6-PHOSPHATE:GLUTAMATE AMINOTRANSFERASE"/>
    <property type="match status" value="1"/>
</dbReference>
<evidence type="ECO:0000256" key="3">
    <source>
        <dbReference type="PIRSR" id="PIRSR000390-1"/>
    </source>
</evidence>
<evidence type="ECO:0000256" key="2">
    <source>
        <dbReference type="ARBA" id="ARBA00037999"/>
    </source>
</evidence>
<dbReference type="SUPFAM" id="SSF53383">
    <property type="entry name" value="PLP-dependent transferases"/>
    <property type="match status" value="1"/>
</dbReference>
<dbReference type="PANTHER" id="PTHR30244">
    <property type="entry name" value="TRANSAMINASE"/>
    <property type="match status" value="1"/>
</dbReference>
<gene>
    <name evidence="6" type="ORF">EJ903_23070</name>
</gene>
<accession>A0A3S0IBV4</accession>
<evidence type="ECO:0000256" key="1">
    <source>
        <dbReference type="ARBA" id="ARBA00022898"/>
    </source>
</evidence>